<dbReference type="EMBL" id="BSUJ01000001">
    <property type="protein sequence ID" value="GMA20888.1"/>
    <property type="molecule type" value="Genomic_DNA"/>
</dbReference>
<dbReference type="Proteomes" id="UP001157109">
    <property type="component" value="Unassembled WGS sequence"/>
</dbReference>
<keyword evidence="2" id="KW-0560">Oxidoreductase</keyword>
<sequence>MTPPTTPDPGDDLLRAEEKARALMGARWTRGVMPSQAGRRVLVTGGTRGLGRSVATALAARGAHVVITGTQPRQAIAVASEIEASLRGKGAPAGSVMGLGLDLADLDDVGALAEQLTAPIDCLVDNAGIMWGPYATTNLGVERQLAVNFLGHFALVGRLLPRLMAGRAPRVVSLSSTYHRYGDLRPTSLDVTADAYRPNAAYGASKLATLAFARELGRWARWHGLPLTSVAAHPGWADTELQTLQVPRAQRWLMRVANATLAVPVDVGADPILCAASAPGLPSGVFVGPSRLGGYRGAPGIATSTAAANDPAAAARLWEWASARTGIRYLDS</sequence>
<dbReference type="InterPro" id="IPR002347">
    <property type="entry name" value="SDR_fam"/>
</dbReference>
<dbReference type="SUPFAM" id="SSF51735">
    <property type="entry name" value="NAD(P)-binding Rossmann-fold domains"/>
    <property type="match status" value="1"/>
</dbReference>
<evidence type="ECO:0000313" key="4">
    <source>
        <dbReference type="Proteomes" id="UP001157109"/>
    </source>
</evidence>
<protein>
    <submittedName>
        <fullName evidence="3">Short-chain dehydrogenase</fullName>
    </submittedName>
</protein>
<dbReference type="PANTHER" id="PTHR43157">
    <property type="entry name" value="PHOSPHATIDYLINOSITOL-GLYCAN BIOSYNTHESIS CLASS F PROTEIN-RELATED"/>
    <property type="match status" value="1"/>
</dbReference>
<dbReference type="PROSITE" id="PS00061">
    <property type="entry name" value="ADH_SHORT"/>
    <property type="match status" value="1"/>
</dbReference>
<keyword evidence="4" id="KW-1185">Reference proteome</keyword>
<proteinExistence type="inferred from homology"/>
<evidence type="ECO:0000256" key="1">
    <source>
        <dbReference type="ARBA" id="ARBA00006484"/>
    </source>
</evidence>
<dbReference type="InterPro" id="IPR036291">
    <property type="entry name" value="NAD(P)-bd_dom_sf"/>
</dbReference>
<dbReference type="Gene3D" id="3.40.50.720">
    <property type="entry name" value="NAD(P)-binding Rossmann-like Domain"/>
    <property type="match status" value="1"/>
</dbReference>
<comment type="caution">
    <text evidence="3">The sequence shown here is derived from an EMBL/GenBank/DDBJ whole genome shotgun (WGS) entry which is preliminary data.</text>
</comment>
<gene>
    <name evidence="3" type="ORF">GCM10025862_29090</name>
</gene>
<dbReference type="Pfam" id="PF00106">
    <property type="entry name" value="adh_short"/>
    <property type="match status" value="1"/>
</dbReference>
<evidence type="ECO:0000256" key="2">
    <source>
        <dbReference type="ARBA" id="ARBA00023002"/>
    </source>
</evidence>
<dbReference type="InterPro" id="IPR020904">
    <property type="entry name" value="Sc_DH/Rdtase_CS"/>
</dbReference>
<dbReference type="RefSeq" id="WP_284284727.1">
    <property type="nucleotide sequence ID" value="NZ_BSUJ01000001.1"/>
</dbReference>
<evidence type="ECO:0000313" key="3">
    <source>
        <dbReference type="EMBL" id="GMA20888.1"/>
    </source>
</evidence>
<accession>A0ABQ6HT82</accession>
<organism evidence="3 4">
    <name type="scientific">Arsenicicoccus piscis</name>
    <dbReference type="NCBI Taxonomy" id="673954"/>
    <lineage>
        <taxon>Bacteria</taxon>
        <taxon>Bacillati</taxon>
        <taxon>Actinomycetota</taxon>
        <taxon>Actinomycetes</taxon>
        <taxon>Micrococcales</taxon>
        <taxon>Intrasporangiaceae</taxon>
        <taxon>Arsenicicoccus</taxon>
    </lineage>
</organism>
<comment type="similarity">
    <text evidence="1">Belongs to the short-chain dehydrogenases/reductases (SDR) family.</text>
</comment>
<name>A0ABQ6HT82_9MICO</name>
<reference evidence="4" key="1">
    <citation type="journal article" date="2019" name="Int. J. Syst. Evol. Microbiol.">
        <title>The Global Catalogue of Microorganisms (GCM) 10K type strain sequencing project: providing services to taxonomists for standard genome sequencing and annotation.</title>
        <authorList>
            <consortium name="The Broad Institute Genomics Platform"/>
            <consortium name="The Broad Institute Genome Sequencing Center for Infectious Disease"/>
            <person name="Wu L."/>
            <person name="Ma J."/>
        </authorList>
    </citation>
    <scope>NUCLEOTIDE SEQUENCE [LARGE SCALE GENOMIC DNA]</scope>
    <source>
        <strain evidence="4">NBRC 105830</strain>
    </source>
</reference>
<dbReference type="PANTHER" id="PTHR43157:SF31">
    <property type="entry name" value="PHOSPHATIDYLINOSITOL-GLYCAN BIOSYNTHESIS CLASS F PROTEIN"/>
    <property type="match status" value="1"/>
</dbReference>
<dbReference type="PRINTS" id="PR00081">
    <property type="entry name" value="GDHRDH"/>
</dbReference>